<dbReference type="Gene3D" id="3.40.50.12480">
    <property type="match status" value="1"/>
</dbReference>
<dbReference type="PANTHER" id="PTHR45661:SF3">
    <property type="entry name" value="IG-LIKE DOMAIN-CONTAINING PROTEIN"/>
    <property type="match status" value="1"/>
</dbReference>
<gene>
    <name evidence="1" type="ORF">ACFQY0_09855</name>
</gene>
<dbReference type="Gene3D" id="3.80.10.10">
    <property type="entry name" value="Ribonuclease Inhibitor"/>
    <property type="match status" value="3"/>
</dbReference>
<dbReference type="EMBL" id="JBHTBS010000004">
    <property type="protein sequence ID" value="MFC7337479.1"/>
    <property type="molecule type" value="Genomic_DNA"/>
</dbReference>
<keyword evidence="2" id="KW-1185">Reference proteome</keyword>
<dbReference type="InterPro" id="IPR053139">
    <property type="entry name" value="Surface_bspA-like"/>
</dbReference>
<dbReference type="PANTHER" id="PTHR45661">
    <property type="entry name" value="SURFACE ANTIGEN"/>
    <property type="match status" value="1"/>
</dbReference>
<sequence>MLLAFLSLSTSPLLAEQSDLFTYEVNSGEVTISDYPLDATGSAEIPAEIDGFPVVSIGAYAFSRCTGLTSLSIPDSVTSIGEYAFYGCSGLTSLSIPDSVTSIGRYAFYDCTGLTSLAIPDSVTGIGSSAFSGCTGLTSVTIPDSVTFINDQAFFKCSGLTSLTIPDSVTSISSRAFSGCSGLTFLTISASVTVIHSGTFSGCTGLTSLSIPDSVTSIGGSAFSGCTGLTSITIPDSVISIGGSAFYGCTGLTSLSIPDSVTSIGDYAFSNCTGLTSLTIPDSVTSIGEYAFRGCTGLTSLTIPDRVTSIGEYAFSGCTGLTSIEVDGLNPVYSSLDGIVFNKNKTILILYPAGRSGGYTIPDSVTSMQSRSLLFAAGDPSYVGQGAFEGSSQLTSVQLPDGITRIGSETFQGCSALTTVTIPTSVTSIGNSRFYWEPDLAGAFEDCTSLHSAVFLGDAPTFNENTFANTAPGFTIYYLSCSTGFTSPTWNGYPTVRIDERACSAAPWLVSHGLPYDTDLKQDLNGDGVSLLMAYALDLDPTQNLQSKMPAPVLDGSSLGMTFHAASPGITYTVETSTDLRNWTTEGVLYSPLAPDGTQTASVSRDVSSCFLRLVVEN</sequence>
<comment type="caution">
    <text evidence="1">The sequence shown here is derived from an EMBL/GenBank/DDBJ whole genome shotgun (WGS) entry which is preliminary data.</text>
</comment>
<proteinExistence type="predicted"/>
<dbReference type="Proteomes" id="UP001596472">
    <property type="component" value="Unassembled WGS sequence"/>
</dbReference>
<dbReference type="Pfam" id="PF13306">
    <property type="entry name" value="LRR_5"/>
    <property type="match status" value="3"/>
</dbReference>
<dbReference type="SUPFAM" id="SSF52058">
    <property type="entry name" value="L domain-like"/>
    <property type="match status" value="1"/>
</dbReference>
<reference evidence="2" key="1">
    <citation type="journal article" date="2019" name="Int. J. Syst. Evol. Microbiol.">
        <title>The Global Catalogue of Microorganisms (GCM) 10K type strain sequencing project: providing services to taxonomists for standard genome sequencing and annotation.</title>
        <authorList>
            <consortium name="The Broad Institute Genomics Platform"/>
            <consortium name="The Broad Institute Genome Sequencing Center for Infectious Disease"/>
            <person name="Wu L."/>
            <person name="Ma J."/>
        </authorList>
    </citation>
    <scope>NUCLEOTIDE SEQUENCE [LARGE SCALE GENOMIC DNA]</scope>
    <source>
        <strain evidence="2">CGMCC 4.1467</strain>
    </source>
</reference>
<evidence type="ECO:0000313" key="2">
    <source>
        <dbReference type="Proteomes" id="UP001596472"/>
    </source>
</evidence>
<protein>
    <submittedName>
        <fullName evidence="1">Leucine-rich repeat domain-containing protein</fullName>
    </submittedName>
</protein>
<organism evidence="1 2">
    <name type="scientific">Haloferula chungangensis</name>
    <dbReference type="NCBI Taxonomy" id="1048331"/>
    <lineage>
        <taxon>Bacteria</taxon>
        <taxon>Pseudomonadati</taxon>
        <taxon>Verrucomicrobiota</taxon>
        <taxon>Verrucomicrobiia</taxon>
        <taxon>Verrucomicrobiales</taxon>
        <taxon>Verrucomicrobiaceae</taxon>
        <taxon>Haloferula</taxon>
    </lineage>
</organism>
<evidence type="ECO:0000313" key="1">
    <source>
        <dbReference type="EMBL" id="MFC7337479.1"/>
    </source>
</evidence>
<dbReference type="InterPro" id="IPR026906">
    <property type="entry name" value="LRR_5"/>
</dbReference>
<dbReference type="InterPro" id="IPR032675">
    <property type="entry name" value="LRR_dom_sf"/>
</dbReference>
<accession>A0ABW2L6W6</accession>
<name>A0ABW2L6W6_9BACT</name>